<protein>
    <recommendedName>
        <fullName evidence="2">Probable nitronate monooxygenase</fullName>
    </recommendedName>
</protein>
<keyword evidence="5 6" id="KW-0560">Oxidoreductase</keyword>
<keyword evidence="4" id="KW-0288">FMN</keyword>
<dbReference type="RefSeq" id="WP_381536895.1">
    <property type="nucleotide sequence ID" value="NZ_JBHUGI010000021.1"/>
</dbReference>
<evidence type="ECO:0000256" key="4">
    <source>
        <dbReference type="ARBA" id="ARBA00022643"/>
    </source>
</evidence>
<dbReference type="InterPro" id="IPR013785">
    <property type="entry name" value="Aldolase_TIM"/>
</dbReference>
<dbReference type="GO" id="GO:0016491">
    <property type="term" value="F:oxidoreductase activity"/>
    <property type="evidence" value="ECO:0007669"/>
    <property type="project" value="UniProtKB-KW"/>
</dbReference>
<evidence type="ECO:0000256" key="3">
    <source>
        <dbReference type="ARBA" id="ARBA00022630"/>
    </source>
</evidence>
<dbReference type="PANTHER" id="PTHR32332:SF20">
    <property type="entry name" value="2-NITROPROPANE DIOXYGENASE-LIKE PROTEIN"/>
    <property type="match status" value="1"/>
</dbReference>
<comment type="caution">
    <text evidence="6">The sequence shown here is derived from an EMBL/GenBank/DDBJ whole genome shotgun (WGS) entry which is preliminary data.</text>
</comment>
<evidence type="ECO:0000256" key="2">
    <source>
        <dbReference type="ARBA" id="ARBA00013457"/>
    </source>
</evidence>
<comment type="function">
    <text evidence="1">Nitronate monooxygenase that uses molecular oxygen to catalyze the oxidative denitrification of alkyl nitronates. Acts on propionate 3-nitronate (P3N), the presumed physiological substrate. Probably functions in the detoxification of P3N, a metabolic poison produced by plants and fungi as a defense mechanism.</text>
</comment>
<dbReference type="Proteomes" id="UP001597218">
    <property type="component" value="Unassembled WGS sequence"/>
</dbReference>
<sequence>MIETKITQMLGIRYPIIQGGLQGLGTSPLVSAVSNAGGLGLITAGSYETKKEMLEDIELTKTLTNKPFGVNIAIGIRRPMDEFVEGVIESGVKIVFTSGNNPEQYMDDLKKANVKVIHVAPSVRFAKKAESLGCDAVVVNGYECGGHPGKEDTTSLTLIQKAVKELSIPVIASGGFSTGKSVLAAVALGAGAVQMGTRFLMSKEVRLHQNVKDYLESLSETDTVMVKKSIGKTARVMKTNHSIELEELEKQGATFEEIFPYISGESYKELIDTGNLNTGVIALGQTIGLIDEVKTVAEIIEEIVYDYRNQLSYLTMNTMGKR</sequence>
<dbReference type="CDD" id="cd04730">
    <property type="entry name" value="NPD_like"/>
    <property type="match status" value="1"/>
</dbReference>
<accession>A0ABW4SGH8</accession>
<evidence type="ECO:0000313" key="6">
    <source>
        <dbReference type="EMBL" id="MFD1927970.1"/>
    </source>
</evidence>
<dbReference type="EMBL" id="JBHUGI010000021">
    <property type="protein sequence ID" value="MFD1927970.1"/>
    <property type="molecule type" value="Genomic_DNA"/>
</dbReference>
<evidence type="ECO:0000313" key="7">
    <source>
        <dbReference type="Proteomes" id="UP001597218"/>
    </source>
</evidence>
<name>A0ABW4SGH8_9BACL</name>
<dbReference type="SUPFAM" id="SSF51412">
    <property type="entry name" value="Inosine monophosphate dehydrogenase (IMPDH)"/>
    <property type="match status" value="1"/>
</dbReference>
<evidence type="ECO:0000256" key="1">
    <source>
        <dbReference type="ARBA" id="ARBA00003535"/>
    </source>
</evidence>
<reference evidence="7" key="1">
    <citation type="journal article" date="2019" name="Int. J. Syst. Evol. Microbiol.">
        <title>The Global Catalogue of Microorganisms (GCM) 10K type strain sequencing project: providing services to taxonomists for standard genome sequencing and annotation.</title>
        <authorList>
            <consortium name="The Broad Institute Genomics Platform"/>
            <consortium name="The Broad Institute Genome Sequencing Center for Infectious Disease"/>
            <person name="Wu L."/>
            <person name="Ma J."/>
        </authorList>
    </citation>
    <scope>NUCLEOTIDE SEQUENCE [LARGE SCALE GENOMIC DNA]</scope>
    <source>
        <strain evidence="7">CGMCC 4.7177</strain>
    </source>
</reference>
<dbReference type="Pfam" id="PF03060">
    <property type="entry name" value="NMO"/>
    <property type="match status" value="1"/>
</dbReference>
<keyword evidence="3" id="KW-0285">Flavoprotein</keyword>
<dbReference type="InterPro" id="IPR004136">
    <property type="entry name" value="NMO"/>
</dbReference>
<evidence type="ECO:0000256" key="5">
    <source>
        <dbReference type="ARBA" id="ARBA00023002"/>
    </source>
</evidence>
<proteinExistence type="predicted"/>
<dbReference type="PANTHER" id="PTHR32332">
    <property type="entry name" value="2-NITROPROPANE DIOXYGENASE"/>
    <property type="match status" value="1"/>
</dbReference>
<organism evidence="6 7">
    <name type="scientific">Sporosarcina siberiensis</name>
    <dbReference type="NCBI Taxonomy" id="1365606"/>
    <lineage>
        <taxon>Bacteria</taxon>
        <taxon>Bacillati</taxon>
        <taxon>Bacillota</taxon>
        <taxon>Bacilli</taxon>
        <taxon>Bacillales</taxon>
        <taxon>Caryophanaceae</taxon>
        <taxon>Sporosarcina</taxon>
    </lineage>
</organism>
<gene>
    <name evidence="6" type="ORF">ACFSFY_07860</name>
</gene>
<dbReference type="Gene3D" id="3.20.20.70">
    <property type="entry name" value="Aldolase class I"/>
    <property type="match status" value="1"/>
</dbReference>
<keyword evidence="7" id="KW-1185">Reference proteome</keyword>